<dbReference type="GO" id="GO:0016614">
    <property type="term" value="F:oxidoreductase activity, acting on CH-OH group of donors"/>
    <property type="evidence" value="ECO:0007669"/>
    <property type="project" value="InterPro"/>
</dbReference>
<reference evidence="16 17" key="1">
    <citation type="submission" date="2019-02" db="EMBL/GenBank/DDBJ databases">
        <title>Genomic Encyclopedia of Type Strains, Phase IV (KMG-IV): sequencing the most valuable type-strain genomes for metagenomic binning, comparative biology and taxonomic classification.</title>
        <authorList>
            <person name="Goeker M."/>
        </authorList>
    </citation>
    <scope>NUCLEOTIDE SEQUENCE [LARGE SCALE GENOMIC DNA]</scope>
    <source>
        <strain evidence="16 17">DSM 23814</strain>
    </source>
</reference>
<dbReference type="InterPro" id="IPR036909">
    <property type="entry name" value="Cyt_c-like_dom_sf"/>
</dbReference>
<keyword evidence="4 14" id="KW-0732">Signal</keyword>
<comment type="cofactor">
    <cofactor evidence="12">
        <name>Ca(2+)</name>
        <dbReference type="ChEBI" id="CHEBI:29108"/>
    </cofactor>
    <text evidence="12">Binds 1 Ca(2+) ion per subunit.</text>
</comment>
<comment type="caution">
    <text evidence="16">The sequence shown here is derived from an EMBL/GenBank/DDBJ whole genome shotgun (WGS) entry which is preliminary data.</text>
</comment>
<dbReference type="Gene3D" id="1.10.760.10">
    <property type="entry name" value="Cytochrome c-like domain"/>
    <property type="match status" value="1"/>
</dbReference>
<dbReference type="AlphaFoldDB" id="A0A4Q7VFU0"/>
<dbReference type="Pfam" id="PF13442">
    <property type="entry name" value="Cytochrome_CBB3"/>
    <property type="match status" value="1"/>
</dbReference>
<evidence type="ECO:0000259" key="15">
    <source>
        <dbReference type="PROSITE" id="PS51007"/>
    </source>
</evidence>
<evidence type="ECO:0000256" key="8">
    <source>
        <dbReference type="ARBA" id="ARBA00023004"/>
    </source>
</evidence>
<dbReference type="EMBL" id="SHKO01000002">
    <property type="protein sequence ID" value="RZT94863.1"/>
    <property type="molecule type" value="Genomic_DNA"/>
</dbReference>
<evidence type="ECO:0000313" key="17">
    <source>
        <dbReference type="Proteomes" id="UP000293398"/>
    </source>
</evidence>
<keyword evidence="7" id="KW-0560">Oxidoreductase</keyword>
<evidence type="ECO:0000313" key="16">
    <source>
        <dbReference type="EMBL" id="RZT94863.1"/>
    </source>
</evidence>
<feature type="active site" description="Proton acceptor" evidence="10">
    <location>
        <position position="335"/>
    </location>
</feature>
<dbReference type="PROSITE" id="PS51007">
    <property type="entry name" value="CYTC"/>
    <property type="match status" value="1"/>
</dbReference>
<dbReference type="PANTHER" id="PTHR32303">
    <property type="entry name" value="QUINOPROTEIN ALCOHOL DEHYDROGENASE (CYTOCHROME C)"/>
    <property type="match status" value="1"/>
</dbReference>
<feature type="binding site" evidence="11">
    <location>
        <position position="362"/>
    </location>
    <ligand>
        <name>pyrroloquinoline quinone</name>
        <dbReference type="ChEBI" id="CHEBI:58442"/>
    </ligand>
</feature>
<keyword evidence="3 12" id="KW-0479">Metal-binding</keyword>
<dbReference type="SUPFAM" id="SSF50998">
    <property type="entry name" value="Quinoprotein alcohol dehydrogenase-like"/>
    <property type="match status" value="1"/>
</dbReference>
<feature type="signal peptide" evidence="14">
    <location>
        <begin position="1"/>
        <end position="30"/>
    </location>
</feature>
<feature type="binding site" evidence="12">
    <location>
        <position position="290"/>
    </location>
    <ligand>
        <name>Ca(2+)</name>
        <dbReference type="ChEBI" id="CHEBI:29108"/>
    </ligand>
</feature>
<evidence type="ECO:0000256" key="10">
    <source>
        <dbReference type="PIRSR" id="PIRSR617512-1"/>
    </source>
</evidence>
<dbReference type="Pfam" id="PF01011">
    <property type="entry name" value="PQQ"/>
    <property type="match status" value="2"/>
</dbReference>
<dbReference type="OrthoDB" id="9794322at2"/>
<evidence type="ECO:0000256" key="6">
    <source>
        <dbReference type="ARBA" id="ARBA00022891"/>
    </source>
</evidence>
<feature type="chain" id="PRO_5020683025" evidence="14">
    <location>
        <begin position="31"/>
        <end position="709"/>
    </location>
</feature>
<dbReference type="InterPro" id="IPR011047">
    <property type="entry name" value="Quinoprotein_ADH-like_sf"/>
</dbReference>
<name>A0A4Q7VFU0_9BURK</name>
<feature type="binding site" description="axial binding residue" evidence="12">
    <location>
        <position position="679"/>
    </location>
    <ligand>
        <name>heme c</name>
        <dbReference type="ChEBI" id="CHEBI:61717"/>
    </ligand>
    <ligandPart>
        <name>Fe</name>
        <dbReference type="ChEBI" id="CHEBI:18248"/>
    </ligandPart>
</feature>
<feature type="region of interest" description="Disordered" evidence="13">
    <location>
        <begin position="604"/>
        <end position="624"/>
    </location>
</feature>
<feature type="binding site" evidence="11">
    <location>
        <position position="195"/>
    </location>
    <ligand>
        <name>pyrroloquinoline quinone</name>
        <dbReference type="ChEBI" id="CHEBI:58442"/>
    </ligand>
</feature>
<dbReference type="SMART" id="SM00564">
    <property type="entry name" value="PQQ"/>
    <property type="match status" value="5"/>
</dbReference>
<keyword evidence="9" id="KW-1015">Disulfide bond</keyword>
<dbReference type="NCBIfam" id="TIGR03075">
    <property type="entry name" value="PQQ_enz_alc_DH"/>
    <property type="match status" value="1"/>
</dbReference>
<evidence type="ECO:0000256" key="9">
    <source>
        <dbReference type="ARBA" id="ARBA00023157"/>
    </source>
</evidence>
<protein>
    <submittedName>
        <fullName evidence="16">Quinohemoprotein ethanol dehydrogenase</fullName>
    </submittedName>
</protein>
<keyword evidence="17" id="KW-1185">Reference proteome</keyword>
<evidence type="ECO:0000256" key="13">
    <source>
        <dbReference type="SAM" id="MobiDB-lite"/>
    </source>
</evidence>
<accession>A0A4Q7VFU0</accession>
<dbReference type="SUPFAM" id="SSF46626">
    <property type="entry name" value="Cytochrome c"/>
    <property type="match status" value="1"/>
</dbReference>
<feature type="domain" description="Cytochrome c" evidence="15">
    <location>
        <begin position="623"/>
        <end position="701"/>
    </location>
</feature>
<dbReference type="Proteomes" id="UP000293398">
    <property type="component" value="Unassembled WGS sequence"/>
</dbReference>
<keyword evidence="6 11" id="KW-0634">PQQ</keyword>
<feature type="binding site" description="covalent" evidence="11">
    <location>
        <position position="636"/>
    </location>
    <ligand>
        <name>heme c</name>
        <dbReference type="ChEBI" id="CHEBI:61717"/>
    </ligand>
</feature>
<feature type="binding site" evidence="11">
    <location>
        <position position="151"/>
    </location>
    <ligand>
        <name>pyrroloquinoline quinone</name>
        <dbReference type="ChEBI" id="CHEBI:58442"/>
    </ligand>
</feature>
<gene>
    <name evidence="16" type="ORF">EV681_3294</name>
</gene>
<evidence type="ECO:0000256" key="11">
    <source>
        <dbReference type="PIRSR" id="PIRSR617512-2"/>
    </source>
</evidence>
<feature type="binding site" evidence="12">
    <location>
        <position position="335"/>
    </location>
    <ligand>
        <name>Ca(2+)</name>
        <dbReference type="ChEBI" id="CHEBI:29108"/>
    </ligand>
</feature>
<evidence type="ECO:0000256" key="3">
    <source>
        <dbReference type="ARBA" id="ARBA00022723"/>
    </source>
</evidence>
<comment type="cofactor">
    <cofactor evidence="11">
        <name>heme c</name>
        <dbReference type="ChEBI" id="CHEBI:61717"/>
    </cofactor>
    <text evidence="11">Binds 1 heme c group per subunit.</text>
</comment>
<dbReference type="GO" id="GO:0005509">
    <property type="term" value="F:calcium ion binding"/>
    <property type="evidence" value="ECO:0007669"/>
    <property type="project" value="InterPro"/>
</dbReference>
<evidence type="ECO:0000256" key="4">
    <source>
        <dbReference type="ARBA" id="ARBA00022729"/>
    </source>
</evidence>
<evidence type="ECO:0000256" key="5">
    <source>
        <dbReference type="ARBA" id="ARBA00022837"/>
    </source>
</evidence>
<evidence type="ECO:0000256" key="12">
    <source>
        <dbReference type="PIRSR" id="PIRSR617512-3"/>
    </source>
</evidence>
<dbReference type="InterPro" id="IPR002372">
    <property type="entry name" value="PQQ_rpt_dom"/>
</dbReference>
<dbReference type="GO" id="GO:0009055">
    <property type="term" value="F:electron transfer activity"/>
    <property type="evidence" value="ECO:0007669"/>
    <property type="project" value="InterPro"/>
</dbReference>
<dbReference type="Gene3D" id="2.140.10.10">
    <property type="entry name" value="Quinoprotein alcohol dehydrogenase-like superfamily"/>
    <property type="match status" value="1"/>
</dbReference>
<sequence>MKTQSRKTSIIFASSLLVLAVTVSQSNLVAATPKIEKTLSIESGRKSGILLDHSNGDDWPAYGRTYGEQHFSPLRQVNDRNVRRLGLSWYMDLGVGNPATIPIEVDGVLYFSMGLSIVHAVDAATGALLWKYDPKVAKYAGKKLRAAWGIRGIAYWNGKIYTGTQDGRLIALDTKTGEMLWSTLTVEPGDGRYITGAPRVFDGKIIIGHGGADTSNARGYVTTYDAETGNQLWRFFLVPGNPEKGFEDKAQEMAAKTWTGEWWKYGGGGAAWNSFTYDQDTDTILVGTGNGSPWNQKIRSPGGGDNLFLSSIIALDASSGEYKWHYQINPGETWDYNATMDMALAELKIGGRLRKVVITAPKNGFFYVIDRITGELISAEKFTKVTWANKINLVTGRPEEVEGARFPDGNSFELWPSFKGGHSWMPMAFSPDTGLAYIPKLMHGAIYSDKDIDIENWVRTPGNITETGVSITADLEDPLHNTSSLIAWNPITQKPSWEVKTPGSWNGGVLATGGNLVFQGQIGGTFSAYAADSGQQLWQFPAQAAVIAAPITYLVGSKQYITVLVGIGSTAGVFNDADIDYHTQRRRVLTFALDGEVNLPALPLRDSGRRPLSPDPTYKSDEALSSQGGTVYHTYCFTCHGPQAISGGTAPDLRYSGIVQSNNVFERVVRDGLLRSNGMPNFEELSDADLNALRQYLRSRSAELRANRN</sequence>
<dbReference type="InterPro" id="IPR009056">
    <property type="entry name" value="Cyt_c-like_dom"/>
</dbReference>
<feature type="binding site" description="axial binding residue" evidence="12">
    <location>
        <position position="640"/>
    </location>
    <ligand>
        <name>heme c</name>
        <dbReference type="ChEBI" id="CHEBI:61717"/>
    </ligand>
    <ligandPart>
        <name>Fe</name>
        <dbReference type="ChEBI" id="CHEBI:18248"/>
    </ligandPart>
</feature>
<dbReference type="InterPro" id="IPR017512">
    <property type="entry name" value="PQQ_MeOH/EtOH_DH"/>
</dbReference>
<dbReference type="GO" id="GO:0020037">
    <property type="term" value="F:heme binding"/>
    <property type="evidence" value="ECO:0007669"/>
    <property type="project" value="InterPro"/>
</dbReference>
<proteinExistence type="inferred from homology"/>
<evidence type="ECO:0000256" key="2">
    <source>
        <dbReference type="ARBA" id="ARBA00022617"/>
    </source>
</evidence>
<evidence type="ECO:0000256" key="14">
    <source>
        <dbReference type="SAM" id="SignalP"/>
    </source>
</evidence>
<dbReference type="InterPro" id="IPR001479">
    <property type="entry name" value="Quinoprotein_DH_CS"/>
</dbReference>
<dbReference type="RefSeq" id="WP_130304566.1">
    <property type="nucleotide sequence ID" value="NZ_SHKO01000002.1"/>
</dbReference>
<dbReference type="GO" id="GO:0030288">
    <property type="term" value="C:outer membrane-bounded periplasmic space"/>
    <property type="evidence" value="ECO:0007669"/>
    <property type="project" value="InterPro"/>
</dbReference>
<keyword evidence="5 12" id="KW-0106">Calcium</keyword>
<organism evidence="16 17">
    <name type="scientific">Advenella incenata</name>
    <dbReference type="NCBI Taxonomy" id="267800"/>
    <lineage>
        <taxon>Bacteria</taxon>
        <taxon>Pseudomonadati</taxon>
        <taxon>Pseudomonadota</taxon>
        <taxon>Betaproteobacteria</taxon>
        <taxon>Burkholderiales</taxon>
        <taxon>Alcaligenaceae</taxon>
    </lineage>
</organism>
<feature type="binding site" description="covalent" evidence="11">
    <location>
        <position position="639"/>
    </location>
    <ligand>
        <name>heme c</name>
        <dbReference type="ChEBI" id="CHEBI:61717"/>
    </ligand>
</feature>
<evidence type="ECO:0000256" key="7">
    <source>
        <dbReference type="ARBA" id="ARBA00023002"/>
    </source>
</evidence>
<dbReference type="InterPro" id="IPR018391">
    <property type="entry name" value="PQQ_b-propeller_rpt"/>
</dbReference>
<evidence type="ECO:0000256" key="1">
    <source>
        <dbReference type="ARBA" id="ARBA00008156"/>
    </source>
</evidence>
<dbReference type="PROSITE" id="PS00364">
    <property type="entry name" value="BACTERIAL_PQQ_2"/>
    <property type="match status" value="1"/>
</dbReference>
<dbReference type="GO" id="GO:0016020">
    <property type="term" value="C:membrane"/>
    <property type="evidence" value="ECO:0007669"/>
    <property type="project" value="InterPro"/>
</dbReference>
<keyword evidence="2 11" id="KW-0349">Heme</keyword>
<keyword evidence="8 12" id="KW-0408">Iron</keyword>
<comment type="cofactor">
    <cofactor evidence="11">
        <name>pyrroloquinoline quinone</name>
        <dbReference type="ChEBI" id="CHEBI:58442"/>
    </cofactor>
    <text evidence="11">Binds 1 PQQ group per subunit.</text>
</comment>
<comment type="similarity">
    <text evidence="1">Belongs to the bacterial PQQ dehydrogenase family.</text>
</comment>
<feature type="binding site" evidence="11">
    <location>
        <begin position="211"/>
        <end position="212"/>
    </location>
    <ligand>
        <name>pyrroloquinoline quinone</name>
        <dbReference type="ChEBI" id="CHEBI:58442"/>
    </ligand>
</feature>